<feature type="compositionally biased region" description="Gly residues" evidence="1">
    <location>
        <begin position="53"/>
        <end position="67"/>
    </location>
</feature>
<feature type="compositionally biased region" description="Low complexity" evidence="1">
    <location>
        <begin position="93"/>
        <end position="103"/>
    </location>
</feature>
<dbReference type="AlphaFoldDB" id="A0A918GTI8"/>
<evidence type="ECO:0008006" key="5">
    <source>
        <dbReference type="Google" id="ProtNLM"/>
    </source>
</evidence>
<feature type="compositionally biased region" description="Pro residues" evidence="1">
    <location>
        <begin position="189"/>
        <end position="214"/>
    </location>
</feature>
<name>A0A918GTI8_STRGD</name>
<keyword evidence="2" id="KW-0472">Membrane</keyword>
<accession>A0A918GTI8</accession>
<dbReference type="Proteomes" id="UP000653493">
    <property type="component" value="Unassembled WGS sequence"/>
</dbReference>
<evidence type="ECO:0000313" key="4">
    <source>
        <dbReference type="Proteomes" id="UP000653493"/>
    </source>
</evidence>
<feature type="transmembrane region" description="Helical" evidence="2">
    <location>
        <begin position="384"/>
        <end position="410"/>
    </location>
</feature>
<feature type="region of interest" description="Disordered" evidence="1">
    <location>
        <begin position="1"/>
        <end position="336"/>
    </location>
</feature>
<keyword evidence="2" id="KW-1133">Transmembrane helix</keyword>
<reference evidence="3" key="1">
    <citation type="journal article" date="2014" name="Int. J. Syst. Evol. Microbiol.">
        <title>Complete genome sequence of Corynebacterium casei LMG S-19264T (=DSM 44701T), isolated from a smear-ripened cheese.</title>
        <authorList>
            <consortium name="US DOE Joint Genome Institute (JGI-PGF)"/>
            <person name="Walter F."/>
            <person name="Albersmeier A."/>
            <person name="Kalinowski J."/>
            <person name="Ruckert C."/>
        </authorList>
    </citation>
    <scope>NUCLEOTIDE SEQUENCE</scope>
    <source>
        <strain evidence="3">JCM 4234</strain>
    </source>
</reference>
<comment type="caution">
    <text evidence="3">The sequence shown here is derived from an EMBL/GenBank/DDBJ whole genome shotgun (WGS) entry which is preliminary data.</text>
</comment>
<keyword evidence="2" id="KW-0812">Transmembrane</keyword>
<dbReference type="EMBL" id="BMSL01000025">
    <property type="protein sequence ID" value="GGS61506.1"/>
    <property type="molecule type" value="Genomic_DNA"/>
</dbReference>
<keyword evidence="4" id="KW-1185">Reference proteome</keyword>
<proteinExistence type="predicted"/>
<organism evidence="3 4">
    <name type="scientific">Streptomyces griseoviridis</name>
    <dbReference type="NCBI Taxonomy" id="45398"/>
    <lineage>
        <taxon>Bacteria</taxon>
        <taxon>Bacillati</taxon>
        <taxon>Actinomycetota</taxon>
        <taxon>Actinomycetes</taxon>
        <taxon>Kitasatosporales</taxon>
        <taxon>Streptomycetaceae</taxon>
        <taxon>Streptomyces</taxon>
    </lineage>
</organism>
<feature type="compositionally biased region" description="Gly residues" evidence="1">
    <location>
        <begin position="81"/>
        <end position="92"/>
    </location>
</feature>
<sequence>MSDDAQTPEAGAHRPGPAPSGAGGEDAVGTGVPGVGQIPAGPRLTEGSTARGAGEGSGGAAGPGAGAGRVPTGPRLTKGPAGPGQGSGGAAGQGLAKGPASQGAGEGSGGAADREPREGSGGGLWPPPVNEGPGASDGATQVVVPEAVADAVPETPPAAWPAPSVPEADHQTVTSIPTLGDQAAALAVPPAPATVPTPGGPAPSAFAPPSPRPAPSASTLPPARPAPSASTPPPAQPWAAPSATPVGLGGAGTADPFAPPGSGTGSPAAPANPFAPPSAGTPAGGAPANPFAPPSAGTPAGGAPANPFAPPGPAAPVPHGHAVPPPPLAPDGPGRVPYGYPGTPAYGYPGHAGGYGGGPQPYGSYGWAGAGPVPPRNGMGTAGLVLGIIAAVGFCMWPVAILAGLLGVIFGVVGRVRARKGEATNSGQALAGIICGAFGLALALGLGILLIVNA</sequence>
<feature type="transmembrane region" description="Helical" evidence="2">
    <location>
        <begin position="430"/>
        <end position="452"/>
    </location>
</feature>
<reference evidence="3" key="2">
    <citation type="submission" date="2020-09" db="EMBL/GenBank/DDBJ databases">
        <authorList>
            <person name="Sun Q."/>
            <person name="Ohkuma M."/>
        </authorList>
    </citation>
    <scope>NUCLEOTIDE SEQUENCE</scope>
    <source>
        <strain evidence="3">JCM 4234</strain>
    </source>
</reference>
<dbReference type="PRINTS" id="PR01217">
    <property type="entry name" value="PRICHEXTENSN"/>
</dbReference>
<feature type="compositionally biased region" description="Gly residues" evidence="1">
    <location>
        <begin position="21"/>
        <end position="34"/>
    </location>
</feature>
<evidence type="ECO:0000313" key="3">
    <source>
        <dbReference type="EMBL" id="GGS61506.1"/>
    </source>
</evidence>
<evidence type="ECO:0000256" key="2">
    <source>
        <dbReference type="SAM" id="Phobius"/>
    </source>
</evidence>
<feature type="compositionally biased region" description="Pro residues" evidence="1">
    <location>
        <begin position="307"/>
        <end position="316"/>
    </location>
</feature>
<feature type="compositionally biased region" description="Pro residues" evidence="1">
    <location>
        <begin position="222"/>
        <end position="236"/>
    </location>
</feature>
<feature type="compositionally biased region" description="Low complexity" evidence="1">
    <location>
        <begin position="142"/>
        <end position="153"/>
    </location>
</feature>
<gene>
    <name evidence="3" type="ORF">GCM10010238_58260</name>
</gene>
<feature type="compositionally biased region" description="Pro residues" evidence="1">
    <location>
        <begin position="154"/>
        <end position="164"/>
    </location>
</feature>
<protein>
    <recommendedName>
        <fullName evidence="5">DUF4190 domain-containing protein</fullName>
    </recommendedName>
</protein>
<feature type="compositionally biased region" description="Low complexity" evidence="1">
    <location>
        <begin position="265"/>
        <end position="306"/>
    </location>
</feature>
<evidence type="ECO:0000256" key="1">
    <source>
        <dbReference type="SAM" id="MobiDB-lite"/>
    </source>
</evidence>